<comment type="cofactor">
    <cofactor evidence="1">
        <name>Mg(2+)</name>
        <dbReference type="ChEBI" id="CHEBI:18420"/>
    </cofactor>
</comment>
<dbReference type="AlphaFoldDB" id="A0A2R6ABC7"/>
<dbReference type="InterPro" id="IPR015813">
    <property type="entry name" value="Pyrv/PenolPyrv_kinase-like_dom"/>
</dbReference>
<dbReference type="Pfam" id="PF03328">
    <property type="entry name" value="HpcH_HpaI"/>
    <property type="match status" value="1"/>
</dbReference>
<dbReference type="PANTHER" id="PTHR32308">
    <property type="entry name" value="LYASE BETA SUBUNIT, PUTATIVE (AFU_ORTHOLOGUE AFUA_4G13030)-RELATED"/>
    <property type="match status" value="1"/>
</dbReference>
<dbReference type="GO" id="GO:0016829">
    <property type="term" value="F:lyase activity"/>
    <property type="evidence" value="ECO:0007669"/>
    <property type="project" value="UniProtKB-KW"/>
</dbReference>
<gene>
    <name evidence="5" type="ORF">B9Q01_03605</name>
</gene>
<comment type="caution">
    <text evidence="5">The sequence shown here is derived from an EMBL/GenBank/DDBJ whole genome shotgun (WGS) entry which is preliminary data.</text>
</comment>
<dbReference type="Proteomes" id="UP000240880">
    <property type="component" value="Unassembled WGS sequence"/>
</dbReference>
<keyword evidence="2" id="KW-0479">Metal-binding</keyword>
<evidence type="ECO:0000256" key="3">
    <source>
        <dbReference type="ARBA" id="ARBA00022842"/>
    </source>
</evidence>
<evidence type="ECO:0000256" key="1">
    <source>
        <dbReference type="ARBA" id="ARBA00001946"/>
    </source>
</evidence>
<dbReference type="InterPro" id="IPR011206">
    <property type="entry name" value="Citrate_lyase_beta/mcl1/mcl2"/>
</dbReference>
<organism evidence="5 6">
    <name type="scientific">Candidatus Marsarchaeota G1 archaeon OSP_D</name>
    <dbReference type="NCBI Taxonomy" id="1978155"/>
    <lineage>
        <taxon>Archaea</taxon>
        <taxon>Candidatus Marsarchaeota</taxon>
        <taxon>Candidatus Marsarchaeota group 1</taxon>
    </lineage>
</organism>
<dbReference type="Gene3D" id="3.20.20.60">
    <property type="entry name" value="Phosphoenolpyruvate-binding domains"/>
    <property type="match status" value="1"/>
</dbReference>
<dbReference type="InterPro" id="IPR005000">
    <property type="entry name" value="Aldolase/citrate-lyase_domain"/>
</dbReference>
<evidence type="ECO:0000313" key="6">
    <source>
        <dbReference type="Proteomes" id="UP000240880"/>
    </source>
</evidence>
<accession>A0A2R6ABC7</accession>
<feature type="domain" description="HpcH/HpaI aldolase/citrate lyase" evidence="4">
    <location>
        <begin position="3"/>
        <end position="207"/>
    </location>
</feature>
<keyword evidence="3" id="KW-0460">Magnesium</keyword>
<evidence type="ECO:0000259" key="4">
    <source>
        <dbReference type="Pfam" id="PF03328"/>
    </source>
</evidence>
<reference evidence="5 6" key="1">
    <citation type="submission" date="2017-04" db="EMBL/GenBank/DDBJ databases">
        <title>Novel microbial lineages endemic to geothermal iron-oxide mats fill important gaps in the evolutionary history of Archaea.</title>
        <authorList>
            <person name="Jay Z.J."/>
            <person name="Beam J.P."/>
            <person name="Dlakic M."/>
            <person name="Rusch D.B."/>
            <person name="Kozubal M.A."/>
            <person name="Inskeep W.P."/>
        </authorList>
    </citation>
    <scope>NUCLEOTIDE SEQUENCE [LARGE SCALE GENOMIC DNA]</scope>
    <source>
        <strain evidence="5">OSP_D</strain>
    </source>
</reference>
<dbReference type="SUPFAM" id="SSF51621">
    <property type="entry name" value="Phosphoenolpyruvate/pyruvate domain"/>
    <property type="match status" value="1"/>
</dbReference>
<keyword evidence="5" id="KW-0456">Lyase</keyword>
<protein>
    <submittedName>
        <fullName evidence="5">CoA ester lyase</fullName>
    </submittedName>
</protein>
<dbReference type="PIRSF" id="PIRSF015582">
    <property type="entry name" value="Cit_lyase_B"/>
    <property type="match status" value="1"/>
</dbReference>
<dbReference type="GO" id="GO:0000287">
    <property type="term" value="F:magnesium ion binding"/>
    <property type="evidence" value="ECO:0007669"/>
    <property type="project" value="TreeGrafter"/>
</dbReference>
<sequence>MRRSQLYVPANNEQKIRKSVTLDADEIILDLEDAVPQAEKQKARDLVKSLFHELDWGKKAIWIRANPPTTNHFLKDLELVSSLDALYGVVIPKAEESVTWVNELCEKSLMPLIETPRGFLSLEKLVRSEGVVAVGYGAADFALFVGGSVTQYSSNVYIKSALVITASAYGVDAVDNVFFDLSDTEGFVRQAQEARALGFVGKQVIHPTQIPHANRIFSPTEEEVSWAKSVIQAYEEAESKGKGALKVQDKLVDAVHYRIARRILDAYERLEK</sequence>
<dbReference type="EMBL" id="NEXC01000016">
    <property type="protein sequence ID" value="PSN83714.1"/>
    <property type="molecule type" value="Genomic_DNA"/>
</dbReference>
<evidence type="ECO:0000313" key="5">
    <source>
        <dbReference type="EMBL" id="PSN83714.1"/>
    </source>
</evidence>
<name>A0A2R6ABC7_9ARCH</name>
<dbReference type="PANTHER" id="PTHR32308:SF0">
    <property type="entry name" value="HPCH_HPAI ALDOLASE_CITRATE LYASE DOMAIN-CONTAINING PROTEIN"/>
    <property type="match status" value="1"/>
</dbReference>
<proteinExistence type="predicted"/>
<dbReference type="GO" id="GO:0006107">
    <property type="term" value="P:oxaloacetate metabolic process"/>
    <property type="evidence" value="ECO:0007669"/>
    <property type="project" value="TreeGrafter"/>
</dbReference>
<evidence type="ECO:0000256" key="2">
    <source>
        <dbReference type="ARBA" id="ARBA00022723"/>
    </source>
</evidence>
<dbReference type="InterPro" id="IPR040442">
    <property type="entry name" value="Pyrv_kinase-like_dom_sf"/>
</dbReference>